<evidence type="ECO:0000313" key="3">
    <source>
        <dbReference type="EMBL" id="RYU94589.1"/>
    </source>
</evidence>
<name>A0A4Q5LY48_9BACT</name>
<dbReference type="Proteomes" id="UP000293162">
    <property type="component" value="Unassembled WGS sequence"/>
</dbReference>
<feature type="transmembrane region" description="Helical" evidence="1">
    <location>
        <begin position="104"/>
        <end position="122"/>
    </location>
</feature>
<evidence type="ECO:0000313" key="4">
    <source>
        <dbReference type="Proteomes" id="UP000293162"/>
    </source>
</evidence>
<sequence length="392" mass="46308">MHKIMESITATSAPETKTANRQYYIDWIRVLAFCILIFFHSGMFFVSWDWHVKNNVINHTIEYPMEWLHLWRLPLLFFISGVGVSFAMKSRTGWQFVGERTKRLLLPLVFGIFIIVPPQIYFERLQSGQFNGSYIDFYPNIFNFIPYPKGDFSWHHLWFVAYLWIFSLISTPLFVWLKSDNAQKIVKAVRNRLSNIWGVLLLSIIPMILYWTLRHKWPVTNNLIADWYNFTVSLTIFIYGYLIGTNQKIWDIMEKNRVALFSIGTFIVAFRISFDAIVGEIPDNLPFMPFINGFLTMISLWTTILGICGFARHYLNFKNNFLTYSTEAVYPFYILHQTITVVLGFHIADWDLNVWLKLFILVLGTFGFSLFIYHFLIRPFNFMRLLFGVKGK</sequence>
<feature type="transmembrane region" description="Helical" evidence="1">
    <location>
        <begin position="156"/>
        <end position="176"/>
    </location>
</feature>
<feature type="transmembrane region" description="Helical" evidence="1">
    <location>
        <begin position="354"/>
        <end position="376"/>
    </location>
</feature>
<dbReference type="InterPro" id="IPR050623">
    <property type="entry name" value="Glucan_succinyl_AcylTrfase"/>
</dbReference>
<feature type="transmembrane region" description="Helical" evidence="1">
    <location>
        <begin position="196"/>
        <end position="213"/>
    </location>
</feature>
<organism evidence="3 4">
    <name type="scientific">Emticicia agri</name>
    <dbReference type="NCBI Taxonomy" id="2492393"/>
    <lineage>
        <taxon>Bacteria</taxon>
        <taxon>Pseudomonadati</taxon>
        <taxon>Bacteroidota</taxon>
        <taxon>Cytophagia</taxon>
        <taxon>Cytophagales</taxon>
        <taxon>Leadbetterellaceae</taxon>
        <taxon>Emticicia</taxon>
    </lineage>
</organism>
<dbReference type="OrthoDB" id="9809782at2"/>
<feature type="transmembrane region" description="Helical" evidence="1">
    <location>
        <begin position="68"/>
        <end position="88"/>
    </location>
</feature>
<evidence type="ECO:0000256" key="1">
    <source>
        <dbReference type="SAM" id="Phobius"/>
    </source>
</evidence>
<feature type="transmembrane region" description="Helical" evidence="1">
    <location>
        <begin position="225"/>
        <end position="244"/>
    </location>
</feature>
<protein>
    <recommendedName>
        <fullName evidence="2">Acyltransferase 3 domain-containing protein</fullName>
    </recommendedName>
</protein>
<comment type="caution">
    <text evidence="3">The sequence shown here is derived from an EMBL/GenBank/DDBJ whole genome shotgun (WGS) entry which is preliminary data.</text>
</comment>
<dbReference type="GO" id="GO:0016747">
    <property type="term" value="F:acyltransferase activity, transferring groups other than amino-acyl groups"/>
    <property type="evidence" value="ECO:0007669"/>
    <property type="project" value="InterPro"/>
</dbReference>
<accession>A0A4Q5LY48</accession>
<keyword evidence="1" id="KW-1133">Transmembrane helix</keyword>
<keyword evidence="1" id="KW-0472">Membrane</keyword>
<dbReference type="PANTHER" id="PTHR36927">
    <property type="entry name" value="BLR4337 PROTEIN"/>
    <property type="match status" value="1"/>
</dbReference>
<evidence type="ECO:0000259" key="2">
    <source>
        <dbReference type="Pfam" id="PF01757"/>
    </source>
</evidence>
<feature type="transmembrane region" description="Helical" evidence="1">
    <location>
        <begin position="327"/>
        <end position="348"/>
    </location>
</feature>
<feature type="domain" description="Acyltransferase 3" evidence="2">
    <location>
        <begin position="23"/>
        <end position="373"/>
    </location>
</feature>
<feature type="transmembrane region" description="Helical" evidence="1">
    <location>
        <begin position="27"/>
        <end position="48"/>
    </location>
</feature>
<feature type="transmembrane region" description="Helical" evidence="1">
    <location>
        <begin position="256"/>
        <end position="274"/>
    </location>
</feature>
<proteinExistence type="predicted"/>
<dbReference type="PANTHER" id="PTHR36927:SF3">
    <property type="entry name" value="GLUCANS BIOSYNTHESIS PROTEIN C"/>
    <property type="match status" value="1"/>
</dbReference>
<dbReference type="AlphaFoldDB" id="A0A4Q5LY48"/>
<keyword evidence="4" id="KW-1185">Reference proteome</keyword>
<keyword evidence="1" id="KW-0812">Transmembrane</keyword>
<dbReference type="Pfam" id="PF01757">
    <property type="entry name" value="Acyl_transf_3"/>
    <property type="match status" value="1"/>
</dbReference>
<dbReference type="InterPro" id="IPR002656">
    <property type="entry name" value="Acyl_transf_3_dom"/>
</dbReference>
<reference evidence="3 4" key="1">
    <citation type="submission" date="2019-02" db="EMBL/GenBank/DDBJ databases">
        <title>Bacterial novel species Emticicia sp. 17J42-9 isolated from soil.</title>
        <authorList>
            <person name="Jung H.-Y."/>
        </authorList>
    </citation>
    <scope>NUCLEOTIDE SEQUENCE [LARGE SCALE GENOMIC DNA]</scope>
    <source>
        <strain evidence="3 4">17J42-9</strain>
    </source>
</reference>
<feature type="transmembrane region" description="Helical" evidence="1">
    <location>
        <begin position="294"/>
        <end position="315"/>
    </location>
</feature>
<gene>
    <name evidence="3" type="ORF">EWM59_15755</name>
</gene>
<dbReference type="EMBL" id="SEWF01000023">
    <property type="protein sequence ID" value="RYU94589.1"/>
    <property type="molecule type" value="Genomic_DNA"/>
</dbReference>